<accession>A0A0A2WHQ2</accession>
<protein>
    <submittedName>
        <fullName evidence="1">Uncharacterized protein</fullName>
    </submittedName>
</protein>
<dbReference type="PATRIC" id="fig|1300345.3.peg.2651"/>
<dbReference type="Proteomes" id="UP000030518">
    <property type="component" value="Unassembled WGS sequence"/>
</dbReference>
<evidence type="ECO:0000313" key="2">
    <source>
        <dbReference type="Proteomes" id="UP000030518"/>
    </source>
</evidence>
<dbReference type="EMBL" id="JRKJ01000021">
    <property type="protein sequence ID" value="KGQ18227.1"/>
    <property type="molecule type" value="Genomic_DNA"/>
</dbReference>
<dbReference type="AlphaFoldDB" id="A0A0A2WHQ2"/>
<comment type="caution">
    <text evidence="1">The sequence shown here is derived from an EMBL/GenBank/DDBJ whole genome shotgun (WGS) entry which is preliminary data.</text>
</comment>
<gene>
    <name evidence="1" type="ORF">LF41_1582</name>
</gene>
<evidence type="ECO:0000313" key="1">
    <source>
        <dbReference type="EMBL" id="KGQ18227.1"/>
    </source>
</evidence>
<proteinExistence type="predicted"/>
<name>A0A0A2WHQ2_9GAMM</name>
<organism evidence="1 2">
    <name type="scientific">Lysobacter dokdonensis DS-58</name>
    <dbReference type="NCBI Taxonomy" id="1300345"/>
    <lineage>
        <taxon>Bacteria</taxon>
        <taxon>Pseudomonadati</taxon>
        <taxon>Pseudomonadota</taxon>
        <taxon>Gammaproteobacteria</taxon>
        <taxon>Lysobacterales</taxon>
        <taxon>Lysobacteraceae</taxon>
        <taxon>Noviluteimonas</taxon>
    </lineage>
</organism>
<dbReference type="STRING" id="1300345.LF41_1582"/>
<keyword evidence="2" id="KW-1185">Reference proteome</keyword>
<sequence length="150" mass="16497">MDVRGIRCLPRGERGPALRVDPRGFTPIEGLSRAWVDRERSRSAPEVEWLIVQLGDGEQIVDWSVDPAHDGEVFRGAWHALRDAHSGVRIARMRMPWQAAPRRVCVRAIDAQGRASELRFVADAGATPGPPHAHAVPARARGCAQVEALC</sequence>
<reference evidence="1 2" key="1">
    <citation type="submission" date="2014-09" db="EMBL/GenBank/DDBJ databases">
        <title>Genome sequences of Lysobacter dokdonensis DS-58.</title>
        <authorList>
            <person name="Kim J.F."/>
            <person name="Kwak M.-J."/>
        </authorList>
    </citation>
    <scope>NUCLEOTIDE SEQUENCE [LARGE SCALE GENOMIC DNA]</scope>
    <source>
        <strain evidence="1 2">DS-58</strain>
    </source>
</reference>